<protein>
    <submittedName>
        <fullName evidence="1">Uncharacterized protein</fullName>
    </submittedName>
</protein>
<evidence type="ECO:0000313" key="2">
    <source>
        <dbReference type="Proteomes" id="UP000684084"/>
    </source>
</evidence>
<evidence type="ECO:0000313" key="1">
    <source>
        <dbReference type="EMBL" id="CAB5389083.1"/>
    </source>
</evidence>
<dbReference type="VEuPathDB" id="FungiDB:RhiirFUN_011496"/>
<proteinExistence type="predicted"/>
<name>A0A915ZS34_9GLOM</name>
<reference evidence="1" key="1">
    <citation type="submission" date="2020-05" db="EMBL/GenBank/DDBJ databases">
        <authorList>
            <person name="Rincon C."/>
            <person name="Sanders R I."/>
            <person name="Robbins C."/>
            <person name="Chaturvedi A."/>
        </authorList>
    </citation>
    <scope>NUCLEOTIDE SEQUENCE</scope>
    <source>
        <strain evidence="1">CHB12</strain>
    </source>
</reference>
<sequence length="135" mass="15438">MGNKQNQIKEELFVSSINSKSRILSIGSVNQLFKLVELEVGLMEFCEGFWEGSTIKFYEESMVKFCEESAVKFCKEESTVKFCEKLTIKFCKRLMVKFYEESTVKFYEGLTIEFENTLSGSISYVSGPIGAIEIP</sequence>
<comment type="caution">
    <text evidence="1">The sequence shown here is derived from an EMBL/GenBank/DDBJ whole genome shotgun (WGS) entry which is preliminary data.</text>
</comment>
<accession>A0A915ZS34</accession>
<dbReference type="EMBL" id="CAGKOT010000063">
    <property type="protein sequence ID" value="CAB5389083.1"/>
    <property type="molecule type" value="Genomic_DNA"/>
</dbReference>
<gene>
    <name evidence="1" type="ORF">CHRIB12_LOCUS20897</name>
</gene>
<dbReference type="Proteomes" id="UP000684084">
    <property type="component" value="Unassembled WGS sequence"/>
</dbReference>
<organism evidence="1 2">
    <name type="scientific">Rhizophagus irregularis</name>
    <dbReference type="NCBI Taxonomy" id="588596"/>
    <lineage>
        <taxon>Eukaryota</taxon>
        <taxon>Fungi</taxon>
        <taxon>Fungi incertae sedis</taxon>
        <taxon>Mucoromycota</taxon>
        <taxon>Glomeromycotina</taxon>
        <taxon>Glomeromycetes</taxon>
        <taxon>Glomerales</taxon>
        <taxon>Glomeraceae</taxon>
        <taxon>Rhizophagus</taxon>
    </lineage>
</organism>
<dbReference type="AlphaFoldDB" id="A0A915ZS34"/>